<evidence type="ECO:0000313" key="1">
    <source>
        <dbReference type="EMBL" id="TLG93143.1"/>
    </source>
</evidence>
<evidence type="ECO:0000313" key="2">
    <source>
        <dbReference type="Proteomes" id="UP000304941"/>
    </source>
</evidence>
<gene>
    <name evidence="1" type="ORF">FEM54_05250</name>
</gene>
<keyword evidence="2" id="KW-1185">Reference proteome</keyword>
<dbReference type="RefSeq" id="WP_138449823.1">
    <property type="nucleotide sequence ID" value="NZ_VBVZ01000048.1"/>
</dbReference>
<accession>A0ABY2UDB0</accession>
<reference evidence="1 2" key="1">
    <citation type="submission" date="2019-05" db="EMBL/GenBank/DDBJ databases">
        <title>Pseudomonas edaphica sp. nov., isolated from rhizospheric soil of Cistus ladanifer L. in Spain.</title>
        <authorList>
            <person name="Peix A."/>
        </authorList>
    </citation>
    <scope>NUCLEOTIDE SEQUENCE [LARGE SCALE GENOMIC DNA]</scope>
    <source>
        <strain evidence="1 2">RD25</strain>
    </source>
</reference>
<protein>
    <submittedName>
        <fullName evidence="1">DUF3077 domain-containing protein</fullName>
    </submittedName>
</protein>
<dbReference type="InterPro" id="IPR021427">
    <property type="entry name" value="DUF3077"/>
</dbReference>
<name>A0ABY2UDB0_9PSED</name>
<dbReference type="Proteomes" id="UP000304941">
    <property type="component" value="Unassembled WGS sequence"/>
</dbReference>
<sequence length="131" mass="14035">MKNNRHEKAPSAPTLEAYEAVNISEDIHMTKHTEVNEKLNAGAFKGPVTVPLSFAQCNIEGQDLYGVRPGVPAVDALNQASCTLHSVKKALEDAGMAELIVTPSQAWLLHMAVESAKAAIDSVTEGLEKAR</sequence>
<organism evidence="1 2">
    <name type="scientific">Pseudomonas edaphica</name>
    <dbReference type="NCBI Taxonomy" id="2006980"/>
    <lineage>
        <taxon>Bacteria</taxon>
        <taxon>Pseudomonadati</taxon>
        <taxon>Pseudomonadota</taxon>
        <taxon>Gammaproteobacteria</taxon>
        <taxon>Pseudomonadales</taxon>
        <taxon>Pseudomonadaceae</taxon>
        <taxon>Pseudomonas</taxon>
    </lineage>
</organism>
<dbReference type="EMBL" id="VBVZ01000048">
    <property type="protein sequence ID" value="TLG93143.1"/>
    <property type="molecule type" value="Genomic_DNA"/>
</dbReference>
<dbReference type="Pfam" id="PF11275">
    <property type="entry name" value="DUF3077"/>
    <property type="match status" value="1"/>
</dbReference>
<proteinExistence type="predicted"/>
<comment type="caution">
    <text evidence="1">The sequence shown here is derived from an EMBL/GenBank/DDBJ whole genome shotgun (WGS) entry which is preliminary data.</text>
</comment>